<dbReference type="Pfam" id="PF12696">
    <property type="entry name" value="TraG-D_C"/>
    <property type="match status" value="1"/>
</dbReference>
<name>A0A840V3D6_9BACT</name>
<feature type="domain" description="TraD/TraG TraM recognition site" evidence="1">
    <location>
        <begin position="299"/>
        <end position="380"/>
    </location>
</feature>
<dbReference type="InterPro" id="IPR051162">
    <property type="entry name" value="T4SS_component"/>
</dbReference>
<dbReference type="InterPro" id="IPR027417">
    <property type="entry name" value="P-loop_NTPase"/>
</dbReference>
<proteinExistence type="predicted"/>
<dbReference type="RefSeq" id="WP_183351042.1">
    <property type="nucleotide sequence ID" value="NZ_JACHEO010000011.1"/>
</dbReference>
<dbReference type="SUPFAM" id="SSF52540">
    <property type="entry name" value="P-loop containing nucleoside triphosphate hydrolases"/>
    <property type="match status" value="1"/>
</dbReference>
<accession>A0A840V3D6</accession>
<keyword evidence="2" id="KW-0378">Hydrolase</keyword>
<dbReference type="InterPro" id="IPR032689">
    <property type="entry name" value="TraG-D_C"/>
</dbReference>
<keyword evidence="2" id="KW-0347">Helicase</keyword>
<protein>
    <submittedName>
        <fullName evidence="2">DNA helicase HerA-like ATPase</fullName>
    </submittedName>
</protein>
<keyword evidence="2" id="KW-0547">Nucleotide-binding</keyword>
<evidence type="ECO:0000259" key="1">
    <source>
        <dbReference type="Pfam" id="PF12696"/>
    </source>
</evidence>
<dbReference type="Proteomes" id="UP000539642">
    <property type="component" value="Unassembled WGS sequence"/>
</dbReference>
<dbReference type="PANTHER" id="PTHR30121:SF6">
    <property type="entry name" value="SLR6007 PROTEIN"/>
    <property type="match status" value="1"/>
</dbReference>
<evidence type="ECO:0000313" key="3">
    <source>
        <dbReference type="Proteomes" id="UP000539642"/>
    </source>
</evidence>
<dbReference type="GO" id="GO:0004386">
    <property type="term" value="F:helicase activity"/>
    <property type="evidence" value="ECO:0007669"/>
    <property type="project" value="UniProtKB-KW"/>
</dbReference>
<organism evidence="2 3">
    <name type="scientific">Desulfoprunum benzoelyticum</name>
    <dbReference type="NCBI Taxonomy" id="1506996"/>
    <lineage>
        <taxon>Bacteria</taxon>
        <taxon>Pseudomonadati</taxon>
        <taxon>Thermodesulfobacteriota</taxon>
        <taxon>Desulfobulbia</taxon>
        <taxon>Desulfobulbales</taxon>
        <taxon>Desulfobulbaceae</taxon>
        <taxon>Desulfoprunum</taxon>
    </lineage>
</organism>
<reference evidence="2 3" key="1">
    <citation type="submission" date="2020-08" db="EMBL/GenBank/DDBJ databases">
        <title>Genomic Encyclopedia of Type Strains, Phase IV (KMG-IV): sequencing the most valuable type-strain genomes for metagenomic binning, comparative biology and taxonomic classification.</title>
        <authorList>
            <person name="Goeker M."/>
        </authorList>
    </citation>
    <scope>NUCLEOTIDE SEQUENCE [LARGE SCALE GENOMIC DNA]</scope>
    <source>
        <strain evidence="2 3">DSM 28570</strain>
    </source>
</reference>
<keyword evidence="2" id="KW-0067">ATP-binding</keyword>
<evidence type="ECO:0000313" key="2">
    <source>
        <dbReference type="EMBL" id="MBB5348370.1"/>
    </source>
</evidence>
<dbReference type="AlphaFoldDB" id="A0A840V3D6"/>
<dbReference type="CDD" id="cd01127">
    <property type="entry name" value="TrwB_TraG_TraD_VirD4"/>
    <property type="match status" value="2"/>
</dbReference>
<comment type="caution">
    <text evidence="2">The sequence shown here is derived from an EMBL/GenBank/DDBJ whole genome shotgun (WGS) entry which is preliminary data.</text>
</comment>
<dbReference type="Gene3D" id="3.40.50.300">
    <property type="entry name" value="P-loop containing nucleotide triphosphate hydrolases"/>
    <property type="match status" value="2"/>
</dbReference>
<dbReference type="PANTHER" id="PTHR30121">
    <property type="entry name" value="UNCHARACTERIZED PROTEIN YJGR-RELATED"/>
    <property type="match status" value="1"/>
</dbReference>
<dbReference type="EMBL" id="JACHEO010000011">
    <property type="protein sequence ID" value="MBB5348370.1"/>
    <property type="molecule type" value="Genomic_DNA"/>
</dbReference>
<gene>
    <name evidence="2" type="ORF">HNQ81_002105</name>
</gene>
<keyword evidence="3" id="KW-1185">Reference proteome</keyword>
<sequence>MKLLKSKNKESLWTHIGTGVHLDRPETIVELGFPDHFRKGHFWCFGTTRVGKTRLMEHIIEQDISKGYSVVAIDPKGDIDLFSKITQLADATGRLHDLMLITPIFPQYSAILDPLSSYYMPEELVAHITAGVAVGREPYFFGVAYEVSLVVVQALIMLAEVNGAAPSFNLNDIKNHISHQDLERLKEQLDYINTQEAEQLSRDMQKILSTPADYYSKVASSLRVALTELTSGNVGQIIGKADENRFIKRLEQNKGIILVVQLGSLLTKRAAYTAGKVIISMIQAFVGRVYSSGKSVTPPLVLHIDEAQSVLYNGIEDLFAKAGGAGVFIHGYCQSISQLYAEVGEDRANTILDNCNTKLFMRVPDANTASYVSRHLGEEKRFSPIISVGGGLSIRETEEVRIKHTEVLNMAAREIFLNTYSGTYKGKTATVHDSKLKVTFPDLTGTTMVSANRER</sequence>